<feature type="binding site" evidence="8">
    <location>
        <begin position="126"/>
        <end position="130"/>
    </location>
    <ligand>
        <name>NADP(+)</name>
        <dbReference type="ChEBI" id="CHEBI:58349"/>
    </ligand>
</feature>
<dbReference type="InterPro" id="IPR036291">
    <property type="entry name" value="NAD(P)-bd_dom_sf"/>
</dbReference>
<proteinExistence type="inferred from homology"/>
<evidence type="ECO:0000256" key="8">
    <source>
        <dbReference type="HAMAP-Rule" id="MF_00222"/>
    </source>
</evidence>
<feature type="binding site" evidence="8">
    <location>
        <position position="85"/>
    </location>
    <ligand>
        <name>shikimate</name>
        <dbReference type="ChEBI" id="CHEBI:36208"/>
    </ligand>
</feature>
<gene>
    <name evidence="8 12" type="primary">aroE</name>
    <name evidence="12" type="ORF">ACFQ2J_06435</name>
</gene>
<dbReference type="Pfam" id="PF18317">
    <property type="entry name" value="SDH_C"/>
    <property type="match status" value="1"/>
</dbReference>
<dbReference type="GO" id="GO:0004764">
    <property type="term" value="F:shikimate 3-dehydrogenase (NADP+) activity"/>
    <property type="evidence" value="ECO:0007669"/>
    <property type="project" value="UniProtKB-EC"/>
</dbReference>
<accession>A0ABW3KY66</accession>
<comment type="catalytic activity">
    <reaction evidence="7 8">
        <text>shikimate + NADP(+) = 3-dehydroshikimate + NADPH + H(+)</text>
        <dbReference type="Rhea" id="RHEA:17737"/>
        <dbReference type="ChEBI" id="CHEBI:15378"/>
        <dbReference type="ChEBI" id="CHEBI:16630"/>
        <dbReference type="ChEBI" id="CHEBI:36208"/>
        <dbReference type="ChEBI" id="CHEBI:57783"/>
        <dbReference type="ChEBI" id="CHEBI:58349"/>
        <dbReference type="EC" id="1.1.1.25"/>
    </reaction>
</comment>
<feature type="binding site" evidence="8">
    <location>
        <position position="219"/>
    </location>
    <ligand>
        <name>NADP(+)</name>
        <dbReference type="ChEBI" id="CHEBI:58349"/>
    </ligand>
</feature>
<comment type="pathway">
    <text evidence="1 8">Metabolic intermediate biosynthesis; chorismate biosynthesis; chorismate from D-erythrose 4-phosphate and phosphoenolpyruvate: step 4/7.</text>
</comment>
<evidence type="ECO:0000256" key="6">
    <source>
        <dbReference type="ARBA" id="ARBA00023141"/>
    </source>
</evidence>
<dbReference type="Gene3D" id="3.40.50.720">
    <property type="entry name" value="NAD(P)-binding Rossmann-like Domain"/>
    <property type="match status" value="1"/>
</dbReference>
<dbReference type="SUPFAM" id="SSF51735">
    <property type="entry name" value="NAD(P)-binding Rossmann-fold domains"/>
    <property type="match status" value="1"/>
</dbReference>
<keyword evidence="3 8" id="KW-0028">Amino-acid biosynthesis</keyword>
<evidence type="ECO:0000259" key="9">
    <source>
        <dbReference type="Pfam" id="PF01488"/>
    </source>
</evidence>
<protein>
    <recommendedName>
        <fullName evidence="2 8">Shikimate dehydrogenase (NADP(+))</fullName>
        <shortName evidence="8">SDH</shortName>
        <ecNumber evidence="2 8">1.1.1.25</ecNumber>
    </recommendedName>
</protein>
<feature type="binding site" evidence="8">
    <location>
        <position position="221"/>
    </location>
    <ligand>
        <name>shikimate</name>
        <dbReference type="ChEBI" id="CHEBI:36208"/>
    </ligand>
</feature>
<feature type="binding site" evidence="8">
    <location>
        <position position="60"/>
    </location>
    <ligand>
        <name>shikimate</name>
        <dbReference type="ChEBI" id="CHEBI:36208"/>
    </ligand>
</feature>
<dbReference type="PANTHER" id="PTHR21089">
    <property type="entry name" value="SHIKIMATE DEHYDROGENASE"/>
    <property type="match status" value="1"/>
</dbReference>
<dbReference type="EC" id="1.1.1.25" evidence="2 8"/>
<comment type="subunit">
    <text evidence="8">Homodimer.</text>
</comment>
<evidence type="ECO:0000256" key="2">
    <source>
        <dbReference type="ARBA" id="ARBA00012962"/>
    </source>
</evidence>
<dbReference type="RefSeq" id="WP_386057633.1">
    <property type="nucleotide sequence ID" value="NZ_JBHTKL010000001.1"/>
</dbReference>
<dbReference type="InterPro" id="IPR006151">
    <property type="entry name" value="Shikm_DH/Glu-tRNA_Rdtase"/>
</dbReference>
<keyword evidence="4 8" id="KW-0521">NADP</keyword>
<comment type="function">
    <text evidence="8">Involved in the biosynthesis of the chorismate, which leads to the biosynthesis of aromatic amino acids. Catalyzes the reversible NADPH linked reduction of 3-dehydroshikimate (DHSA) to yield shikimate (SA).</text>
</comment>
<evidence type="ECO:0000259" key="11">
    <source>
        <dbReference type="Pfam" id="PF18317"/>
    </source>
</evidence>
<keyword evidence="5 8" id="KW-0560">Oxidoreductase</keyword>
<dbReference type="InterPro" id="IPR022893">
    <property type="entry name" value="Shikimate_DH_fam"/>
</dbReference>
<keyword evidence="6 8" id="KW-0057">Aromatic amino acid biosynthesis</keyword>
<dbReference type="EMBL" id="JBHTKL010000001">
    <property type="protein sequence ID" value="MFD1018832.1"/>
    <property type="molecule type" value="Genomic_DNA"/>
</dbReference>
<comment type="caution">
    <text evidence="8">Lacks conserved residue(s) required for the propagation of feature annotation.</text>
</comment>
<feature type="domain" description="Shikimate dehydrogenase substrate binding N-terminal" evidence="10">
    <location>
        <begin position="5"/>
        <end position="87"/>
    </location>
</feature>
<dbReference type="Gene3D" id="3.40.50.10860">
    <property type="entry name" value="Leucine Dehydrogenase, chain A, domain 1"/>
    <property type="match status" value="1"/>
</dbReference>
<evidence type="ECO:0000313" key="13">
    <source>
        <dbReference type="Proteomes" id="UP001596990"/>
    </source>
</evidence>
<evidence type="ECO:0000259" key="10">
    <source>
        <dbReference type="Pfam" id="PF08501"/>
    </source>
</evidence>
<feature type="domain" description="Quinate/shikimate 5-dehydrogenase/glutamyl-tRNA reductase" evidence="9">
    <location>
        <begin position="116"/>
        <end position="193"/>
    </location>
</feature>
<dbReference type="InterPro" id="IPR041121">
    <property type="entry name" value="SDH_C"/>
</dbReference>
<reference evidence="13" key="1">
    <citation type="journal article" date="2019" name="Int. J. Syst. Evol. Microbiol.">
        <title>The Global Catalogue of Microorganisms (GCM) 10K type strain sequencing project: providing services to taxonomists for standard genome sequencing and annotation.</title>
        <authorList>
            <consortium name="The Broad Institute Genomics Platform"/>
            <consortium name="The Broad Institute Genome Sequencing Center for Infectious Disease"/>
            <person name="Wu L."/>
            <person name="Ma J."/>
        </authorList>
    </citation>
    <scope>NUCLEOTIDE SEQUENCE [LARGE SCALE GENOMIC DNA]</scope>
    <source>
        <strain evidence="13">CCUG 56607</strain>
    </source>
</reference>
<evidence type="ECO:0000256" key="7">
    <source>
        <dbReference type="ARBA" id="ARBA00049442"/>
    </source>
</evidence>
<dbReference type="NCBIfam" id="TIGR00507">
    <property type="entry name" value="aroE"/>
    <property type="match status" value="1"/>
</dbReference>
<comment type="similarity">
    <text evidence="8">Belongs to the shikimate dehydrogenase family.</text>
</comment>
<dbReference type="CDD" id="cd01065">
    <property type="entry name" value="NAD_bind_Shikimate_DH"/>
    <property type="match status" value="1"/>
</dbReference>
<feature type="binding site" evidence="8">
    <location>
        <position position="249"/>
    </location>
    <ligand>
        <name>shikimate</name>
        <dbReference type="ChEBI" id="CHEBI:36208"/>
    </ligand>
</feature>
<feature type="active site" description="Proton acceptor" evidence="8">
    <location>
        <position position="64"/>
    </location>
</feature>
<keyword evidence="13" id="KW-1185">Reference proteome</keyword>
<dbReference type="NCBIfam" id="NF001310">
    <property type="entry name" value="PRK00258.1-2"/>
    <property type="match status" value="1"/>
</dbReference>
<dbReference type="Proteomes" id="UP001596990">
    <property type="component" value="Unassembled WGS sequence"/>
</dbReference>
<feature type="domain" description="SDH C-terminal" evidence="11">
    <location>
        <begin position="242"/>
        <end position="265"/>
    </location>
</feature>
<dbReference type="InterPro" id="IPR046346">
    <property type="entry name" value="Aminoacid_DH-like_N_sf"/>
</dbReference>
<dbReference type="Pfam" id="PF08501">
    <property type="entry name" value="Shikimate_dh_N"/>
    <property type="match status" value="1"/>
</dbReference>
<evidence type="ECO:0000256" key="3">
    <source>
        <dbReference type="ARBA" id="ARBA00022605"/>
    </source>
</evidence>
<dbReference type="HAMAP" id="MF_00222">
    <property type="entry name" value="Shikimate_DH_AroE"/>
    <property type="match status" value="1"/>
</dbReference>
<sequence>MKLGLIGYPISHSLSPWIHQRFIEESGRIGAYELYELELQHFSDEVAAFKELGLDGFNVTVPYKQKIIPYLDRIDREAEIIGAVNTVKNENGCWTGYNTDGKGFVRSIRASFPTMDLKRIRVLVLGAGGAAKGIVHALMSEGVDRLAIANRTLQTASDLIEAFHTNHSQMKAMTLADAEQTLGEYDLIVQTTSVGMKPAVDDQIISLNGLKKGAVVSDIVYQPLQTAFLTDARTKGARIHHGHEMLVYQAAYAFEIWTGVRPDPGLLINELKVKLS</sequence>
<comment type="caution">
    <text evidence="12">The sequence shown here is derived from an EMBL/GenBank/DDBJ whole genome shotgun (WGS) entry which is preliminary data.</text>
</comment>
<name>A0ABW3KY66_9BACI</name>
<organism evidence="12 13">
    <name type="scientific">Thalassobacillus hwangdonensis</name>
    <dbReference type="NCBI Taxonomy" id="546108"/>
    <lineage>
        <taxon>Bacteria</taxon>
        <taxon>Bacillati</taxon>
        <taxon>Bacillota</taxon>
        <taxon>Bacilli</taxon>
        <taxon>Bacillales</taxon>
        <taxon>Bacillaceae</taxon>
        <taxon>Thalassobacillus</taxon>
    </lineage>
</organism>
<dbReference type="PANTHER" id="PTHR21089:SF1">
    <property type="entry name" value="BIFUNCTIONAL 3-DEHYDROQUINATE DEHYDRATASE_SHIKIMATE DEHYDROGENASE, CHLOROPLASTIC"/>
    <property type="match status" value="1"/>
</dbReference>
<feature type="binding site" evidence="8">
    <location>
        <position position="100"/>
    </location>
    <ligand>
        <name>shikimate</name>
        <dbReference type="ChEBI" id="CHEBI:36208"/>
    </ligand>
</feature>
<dbReference type="InterPro" id="IPR013708">
    <property type="entry name" value="Shikimate_DH-bd_N"/>
</dbReference>
<dbReference type="SUPFAM" id="SSF53223">
    <property type="entry name" value="Aminoacid dehydrogenase-like, N-terminal domain"/>
    <property type="match status" value="1"/>
</dbReference>
<feature type="binding site" evidence="8">
    <location>
        <begin position="13"/>
        <end position="15"/>
    </location>
    <ligand>
        <name>shikimate</name>
        <dbReference type="ChEBI" id="CHEBI:36208"/>
    </ligand>
</feature>
<dbReference type="Pfam" id="PF01488">
    <property type="entry name" value="Shikimate_DH"/>
    <property type="match status" value="1"/>
</dbReference>
<evidence type="ECO:0000256" key="4">
    <source>
        <dbReference type="ARBA" id="ARBA00022857"/>
    </source>
</evidence>
<feature type="binding site" evidence="8">
    <location>
        <position position="242"/>
    </location>
    <ligand>
        <name>NADP(+)</name>
        <dbReference type="ChEBI" id="CHEBI:58349"/>
    </ligand>
</feature>
<evidence type="ECO:0000313" key="12">
    <source>
        <dbReference type="EMBL" id="MFD1018832.1"/>
    </source>
</evidence>
<evidence type="ECO:0000256" key="5">
    <source>
        <dbReference type="ARBA" id="ARBA00023002"/>
    </source>
</evidence>
<dbReference type="InterPro" id="IPR011342">
    <property type="entry name" value="Shikimate_DH"/>
</dbReference>
<evidence type="ECO:0000256" key="1">
    <source>
        <dbReference type="ARBA" id="ARBA00004871"/>
    </source>
</evidence>